<comment type="caution">
    <text evidence="2">The sequence shown here is derived from an EMBL/GenBank/DDBJ whole genome shotgun (WGS) entry which is preliminary data.</text>
</comment>
<gene>
    <name evidence="2" type="ORF">PBS003_LOCUS116</name>
</gene>
<reference evidence="2" key="1">
    <citation type="submission" date="2021-11" db="EMBL/GenBank/DDBJ databases">
        <authorList>
            <person name="Islam A."/>
            <person name="Islam S."/>
            <person name="Flora M.S."/>
            <person name="Rahman M."/>
            <person name="Ziaur R.M."/>
            <person name="Epstein J.H."/>
            <person name="Hassan M."/>
            <person name="Klassen M."/>
            <person name="Woodard K."/>
            <person name="Webb A."/>
            <person name="Webby R.J."/>
            <person name="El Zowalaty M.E."/>
        </authorList>
    </citation>
    <scope>NUCLEOTIDE SEQUENCE</scope>
    <source>
        <strain evidence="2">Pbs3</strain>
    </source>
</reference>
<name>A0AAU9KRI9_9STRA</name>
<organism evidence="2 3">
    <name type="scientific">Peronospora belbahrii</name>
    <dbReference type="NCBI Taxonomy" id="622444"/>
    <lineage>
        <taxon>Eukaryota</taxon>
        <taxon>Sar</taxon>
        <taxon>Stramenopiles</taxon>
        <taxon>Oomycota</taxon>
        <taxon>Peronosporomycetes</taxon>
        <taxon>Peronosporales</taxon>
        <taxon>Peronosporaceae</taxon>
        <taxon>Peronospora</taxon>
    </lineage>
</organism>
<sequence length="348" mass="39910">MTFSDSLRESDSEFVQIQSEHFEEIKCRYLKQATAIALKVQHKELKTLNIKFGNLDTEFFNKTCEFFDSQQTAAYPTVPLTKALVVGMEVGFCGRYSGEFHFPYLIELAKRKYCAKWSEYLDGLNERLALMTIKAKALETKRVAAEDTEMGLPDEAKIKDHVSQVADAKFKKLESMIRSMSSPNPESRQKKQSRREEDPVTWPETQTQATPPKRKRWLHWAKQAKARRSLFRKQKRKAKNQALKAASLAVKTSLIQIKSSTKTNVLRLFGDRPVFTYNLRITNLAFHDLPPNDTNLPHGLSKLLGLSFKFCPTPPRIKTAAYLAGFDSLIRCIKINAAFRDKTRSYIC</sequence>
<feature type="region of interest" description="Disordered" evidence="1">
    <location>
        <begin position="176"/>
        <end position="215"/>
    </location>
</feature>
<proteinExistence type="predicted"/>
<dbReference type="EMBL" id="CAKKTJ010000012">
    <property type="protein sequence ID" value="CAH0473207.1"/>
    <property type="molecule type" value="Genomic_DNA"/>
</dbReference>
<evidence type="ECO:0000313" key="2">
    <source>
        <dbReference type="EMBL" id="CAH0473207.1"/>
    </source>
</evidence>
<evidence type="ECO:0000256" key="1">
    <source>
        <dbReference type="SAM" id="MobiDB-lite"/>
    </source>
</evidence>
<dbReference type="AlphaFoldDB" id="A0AAU9KRI9"/>
<dbReference type="Proteomes" id="UP001160483">
    <property type="component" value="Unassembled WGS sequence"/>
</dbReference>
<accession>A0AAU9KRI9</accession>
<evidence type="ECO:0000313" key="3">
    <source>
        <dbReference type="Proteomes" id="UP001160483"/>
    </source>
</evidence>
<protein>
    <submittedName>
        <fullName evidence="2">Uncharacterized protein</fullName>
    </submittedName>
</protein>